<gene>
    <name evidence="2" type="ORF">LAZ67_1003173</name>
</gene>
<keyword evidence="1" id="KW-1133">Transmembrane helix</keyword>
<reference evidence="2 3" key="1">
    <citation type="submission" date="2022-01" db="EMBL/GenBank/DDBJ databases">
        <title>A chromosomal length assembly of Cordylochernes scorpioides.</title>
        <authorList>
            <person name="Zeh D."/>
            <person name="Zeh J."/>
        </authorList>
    </citation>
    <scope>NUCLEOTIDE SEQUENCE [LARGE SCALE GENOMIC DNA]</scope>
    <source>
        <strain evidence="2">IN4F17</strain>
        <tissue evidence="2">Whole Body</tissue>
    </source>
</reference>
<accession>A0ABY6JWQ5</accession>
<proteinExistence type="predicted"/>
<sequence length="314" mass="35397">METENKPSDTSEICKVSVKIPPFWVEKPEIWFFQGRDAHPSLTLEDRGVERRLCVFVLASGCHWLIASEAVSWPSAHGWLARGARVLKLLGLRSPRLFTCIRWWGWNFARIGDHWNIFNQKKSSQCGIRSRVVAVEINGLNHPSTDPLSKNVSCGGSWSLEVVGQAVFLFLLICGYLTRGITVFWIFQKFCLCLPYRGLQGWPGTYSPDLLDGVWSLQMPSGLSLGTLSRQQGPCLGRWTLKHRSARSSRQSILFFLLGLLQYGAHPPDYRQSLVHVAMINMVPVGVGLSSDHLQLPTVVGSIMELYARFVYHI</sequence>
<feature type="transmembrane region" description="Helical" evidence="1">
    <location>
        <begin position="166"/>
        <end position="187"/>
    </location>
</feature>
<protein>
    <submittedName>
        <fullName evidence="2">Uncharacterized protein</fullName>
    </submittedName>
</protein>
<organism evidence="2 3">
    <name type="scientific">Cordylochernes scorpioides</name>
    <dbReference type="NCBI Taxonomy" id="51811"/>
    <lineage>
        <taxon>Eukaryota</taxon>
        <taxon>Metazoa</taxon>
        <taxon>Ecdysozoa</taxon>
        <taxon>Arthropoda</taxon>
        <taxon>Chelicerata</taxon>
        <taxon>Arachnida</taxon>
        <taxon>Pseudoscorpiones</taxon>
        <taxon>Cheliferoidea</taxon>
        <taxon>Chernetidae</taxon>
        <taxon>Cordylochernes</taxon>
    </lineage>
</organism>
<evidence type="ECO:0000313" key="2">
    <source>
        <dbReference type="EMBL" id="UYV61026.1"/>
    </source>
</evidence>
<keyword evidence="3" id="KW-1185">Reference proteome</keyword>
<evidence type="ECO:0000313" key="3">
    <source>
        <dbReference type="Proteomes" id="UP001235939"/>
    </source>
</evidence>
<dbReference type="EMBL" id="CP092863">
    <property type="protein sequence ID" value="UYV61026.1"/>
    <property type="molecule type" value="Genomic_DNA"/>
</dbReference>
<keyword evidence="1" id="KW-0472">Membrane</keyword>
<evidence type="ECO:0000256" key="1">
    <source>
        <dbReference type="SAM" id="Phobius"/>
    </source>
</evidence>
<dbReference type="Proteomes" id="UP001235939">
    <property type="component" value="Chromosome 01"/>
</dbReference>
<name>A0ABY6JWQ5_9ARAC</name>
<keyword evidence="1" id="KW-0812">Transmembrane</keyword>